<evidence type="ECO:0000259" key="4">
    <source>
        <dbReference type="Pfam" id="PF00910"/>
    </source>
</evidence>
<evidence type="ECO:0000313" key="7">
    <source>
        <dbReference type="EMBL" id="AEM05815.1"/>
    </source>
</evidence>
<dbReference type="Proteomes" id="UP000275197">
    <property type="component" value="Segment"/>
</dbReference>
<comment type="subcellular location">
    <subcellularLocation>
        <location evidence="1">Host nucleus</location>
    </subcellularLocation>
</comment>
<evidence type="ECO:0000313" key="5">
    <source>
        <dbReference type="EMBL" id="AEM05802.1"/>
    </source>
</evidence>
<dbReference type="EMBL" id="JF755417">
    <property type="protein sequence ID" value="AEM05815.1"/>
    <property type="molecule type" value="Genomic_DNA"/>
</dbReference>
<evidence type="ECO:0000256" key="3">
    <source>
        <dbReference type="ARBA" id="ARBA00022562"/>
    </source>
</evidence>
<reference evidence="8 9" key="1">
    <citation type="journal article" date="2011" name="PLoS Pathog.">
        <title>The fecal viral flora of wild rodents.</title>
        <authorList>
            <person name="Phan T.G."/>
            <person name="Kapusinszky B."/>
            <person name="Wang C."/>
            <person name="Rose R.K."/>
            <person name="Lipton H.L."/>
            <person name="Delwart E.L."/>
        </authorList>
    </citation>
    <scope>NUCLEOTIDE SEQUENCE [LARGE SCALE GENOMIC DNA]</scope>
    <source>
        <strain evidence="5 10">RodSCV_V-64</strain>
        <strain evidence="6 9">RodSCV_V-86</strain>
        <strain evidence="7 8">RodSCV_V-91</strain>
    </source>
</reference>
<reference evidence="5" key="2">
    <citation type="submission" date="2011-03" db="EMBL/GenBank/DDBJ databases">
        <authorList>
            <person name="Phan T."/>
            <person name="Delwart E."/>
        </authorList>
    </citation>
    <scope>NUCLEOTIDE SEQUENCE</scope>
    <source>
        <strain evidence="5">RodSCV_V-64</strain>
        <strain evidence="6">RodSCV_V-86</strain>
        <strain evidence="7">RodSCV_V-91</strain>
    </source>
</reference>
<accession>G1C9G9</accession>
<sequence length="192" mass="22101">MVLTNPDCAAKCRSVALDYFRFTGLSEHRRSAPEVIWIYGTTGSGKSRLAEAYCRKVAGEDYYFHAPGSLKWWDGYEEQSAVILDDLRRRHLREVGGFSYLLRILDRYDCQIEVKGGFRKNKYNLVIITGQRDPVAEFTYRGDNNEDIVEEDMGQLIRRLARIIELRVLDGVVQEIDHTDVLKQRFGVLSCG</sequence>
<protein>
    <recommendedName>
        <fullName evidence="2">Replication-associated protein</fullName>
    </recommendedName>
</protein>
<dbReference type="InterPro" id="IPR027417">
    <property type="entry name" value="P-loop_NTPase"/>
</dbReference>
<dbReference type="EMBL" id="JF755416">
    <property type="protein sequence ID" value="AEM05813.1"/>
    <property type="molecule type" value="Genomic_DNA"/>
</dbReference>
<name>G1C9G9_9VIRU</name>
<evidence type="ECO:0000313" key="8">
    <source>
        <dbReference type="Proteomes" id="UP000275197"/>
    </source>
</evidence>
<dbReference type="Pfam" id="PF00910">
    <property type="entry name" value="RNA_helicase"/>
    <property type="match status" value="1"/>
</dbReference>
<dbReference type="GO" id="GO:0003723">
    <property type="term" value="F:RNA binding"/>
    <property type="evidence" value="ECO:0007669"/>
    <property type="project" value="InterPro"/>
</dbReference>
<dbReference type="GO" id="GO:0003724">
    <property type="term" value="F:RNA helicase activity"/>
    <property type="evidence" value="ECO:0007669"/>
    <property type="project" value="InterPro"/>
</dbReference>
<dbReference type="GO" id="GO:0042025">
    <property type="term" value="C:host cell nucleus"/>
    <property type="evidence" value="ECO:0007669"/>
    <property type="project" value="UniProtKB-SubCell"/>
</dbReference>
<dbReference type="Proteomes" id="UP000279190">
    <property type="component" value="Segment"/>
</dbReference>
<dbReference type="InterPro" id="IPR000605">
    <property type="entry name" value="Helicase_SF3_ssDNA/RNA_vir"/>
</dbReference>
<dbReference type="Gene3D" id="3.40.50.300">
    <property type="entry name" value="P-loop containing nucleotide triphosphate hydrolases"/>
    <property type="match status" value="1"/>
</dbReference>
<organism evidence="5 10">
    <name type="scientific">Rodent stool-associated circular genome virus</name>
    <dbReference type="NCBI Taxonomy" id="1074214"/>
    <lineage>
        <taxon>Viruses</taxon>
        <taxon>Monodnaviria</taxon>
        <taxon>Shotokuvirae</taxon>
        <taxon>Cressdnaviricota</taxon>
        <taxon>Arfiviricetes</taxon>
        <taxon>Cirlivirales</taxon>
        <taxon>Vilyaviridae</taxon>
        <taxon>Glamdringvirus</taxon>
    </lineage>
</organism>
<evidence type="ECO:0000313" key="10">
    <source>
        <dbReference type="Proteomes" id="UP000282497"/>
    </source>
</evidence>
<dbReference type="Proteomes" id="UP000282497">
    <property type="component" value="Segment"/>
</dbReference>
<evidence type="ECO:0000313" key="6">
    <source>
        <dbReference type="EMBL" id="AEM05813.1"/>
    </source>
</evidence>
<keyword evidence="3" id="KW-1048">Host nucleus</keyword>
<dbReference type="EMBL" id="JF755407">
    <property type="protein sequence ID" value="AEM05802.1"/>
    <property type="molecule type" value="Genomic_DNA"/>
</dbReference>
<evidence type="ECO:0000256" key="1">
    <source>
        <dbReference type="ARBA" id="ARBA00004147"/>
    </source>
</evidence>
<evidence type="ECO:0000313" key="9">
    <source>
        <dbReference type="Proteomes" id="UP000279190"/>
    </source>
</evidence>
<feature type="domain" description="Helicase superfamily 3 single-stranded DNA/RNA virus" evidence="4">
    <location>
        <begin position="36"/>
        <end position="122"/>
    </location>
</feature>
<evidence type="ECO:0000256" key="2">
    <source>
        <dbReference type="ARBA" id="ARBA00014531"/>
    </source>
</evidence>
<dbReference type="SUPFAM" id="SSF52540">
    <property type="entry name" value="P-loop containing nucleoside triphosphate hydrolases"/>
    <property type="match status" value="1"/>
</dbReference>
<proteinExistence type="predicted"/>